<keyword evidence="1" id="KW-0472">Membrane</keyword>
<protein>
    <submittedName>
        <fullName evidence="2">Uncharacterized protein</fullName>
    </submittedName>
</protein>
<dbReference type="AlphaFoldDB" id="A0A1I0Q065"/>
<keyword evidence="3" id="KW-1185">Reference proteome</keyword>
<dbReference type="EMBL" id="FOIZ01000001">
    <property type="protein sequence ID" value="SEW20134.1"/>
    <property type="molecule type" value="Genomic_DNA"/>
</dbReference>
<evidence type="ECO:0000256" key="1">
    <source>
        <dbReference type="SAM" id="Phobius"/>
    </source>
</evidence>
<keyword evidence="1" id="KW-0812">Transmembrane</keyword>
<accession>A0A1I0Q065</accession>
<evidence type="ECO:0000313" key="2">
    <source>
        <dbReference type="EMBL" id="SEW20134.1"/>
    </source>
</evidence>
<keyword evidence="1" id="KW-1133">Transmembrane helix</keyword>
<evidence type="ECO:0000313" key="3">
    <source>
        <dbReference type="Proteomes" id="UP000199167"/>
    </source>
</evidence>
<dbReference type="OrthoDB" id="7871801at2"/>
<organism evidence="2 3">
    <name type="scientific">Cognatiyoonia koreensis</name>
    <dbReference type="NCBI Taxonomy" id="364200"/>
    <lineage>
        <taxon>Bacteria</taxon>
        <taxon>Pseudomonadati</taxon>
        <taxon>Pseudomonadota</taxon>
        <taxon>Alphaproteobacteria</taxon>
        <taxon>Rhodobacterales</taxon>
        <taxon>Paracoccaceae</taxon>
        <taxon>Cognatiyoonia</taxon>
    </lineage>
</organism>
<gene>
    <name evidence="2" type="ORF">SAMN04488515_1562</name>
</gene>
<dbReference type="Proteomes" id="UP000199167">
    <property type="component" value="Unassembled WGS sequence"/>
</dbReference>
<name>A0A1I0Q065_9RHOB</name>
<dbReference type="RefSeq" id="WP_089992378.1">
    <property type="nucleotide sequence ID" value="NZ_FOIZ01000001.1"/>
</dbReference>
<sequence>MNQIKKSQLFLERKSYRQRRLRDAVRILPVFGAILWFVPLMWNTGDGTSTSNADAMLYVFGVWIVLIVVCALITRGLKPETEPK</sequence>
<reference evidence="2 3" key="1">
    <citation type="submission" date="2016-10" db="EMBL/GenBank/DDBJ databases">
        <authorList>
            <person name="de Groot N.N."/>
        </authorList>
    </citation>
    <scope>NUCLEOTIDE SEQUENCE [LARGE SCALE GENOMIC DNA]</scope>
    <source>
        <strain evidence="2 3">DSM 17925</strain>
    </source>
</reference>
<feature type="transmembrane region" description="Helical" evidence="1">
    <location>
        <begin position="55"/>
        <end position="74"/>
    </location>
</feature>
<feature type="transmembrane region" description="Helical" evidence="1">
    <location>
        <begin position="21"/>
        <end position="43"/>
    </location>
</feature>
<proteinExistence type="predicted"/>
<dbReference type="STRING" id="364200.SAMN04488515_1562"/>